<proteinExistence type="predicted"/>
<dbReference type="AlphaFoldDB" id="A0A0E9SAR8"/>
<reference evidence="1" key="2">
    <citation type="journal article" date="2015" name="Fish Shellfish Immunol.">
        <title>Early steps in the European eel (Anguilla anguilla)-Vibrio vulnificus interaction in the gills: Role of the RtxA13 toxin.</title>
        <authorList>
            <person name="Callol A."/>
            <person name="Pajuelo D."/>
            <person name="Ebbesson L."/>
            <person name="Teles M."/>
            <person name="MacKenzie S."/>
            <person name="Amaro C."/>
        </authorList>
    </citation>
    <scope>NUCLEOTIDE SEQUENCE</scope>
</reference>
<accession>A0A0E9SAR8</accession>
<organism evidence="1">
    <name type="scientific">Anguilla anguilla</name>
    <name type="common">European freshwater eel</name>
    <name type="synonym">Muraena anguilla</name>
    <dbReference type="NCBI Taxonomy" id="7936"/>
    <lineage>
        <taxon>Eukaryota</taxon>
        <taxon>Metazoa</taxon>
        <taxon>Chordata</taxon>
        <taxon>Craniata</taxon>
        <taxon>Vertebrata</taxon>
        <taxon>Euteleostomi</taxon>
        <taxon>Actinopterygii</taxon>
        <taxon>Neopterygii</taxon>
        <taxon>Teleostei</taxon>
        <taxon>Anguilliformes</taxon>
        <taxon>Anguillidae</taxon>
        <taxon>Anguilla</taxon>
    </lineage>
</organism>
<sequence length="25" mass="2936">MACLFPPHEHFCGALLIHLRALQWM</sequence>
<reference evidence="1" key="1">
    <citation type="submission" date="2014-11" db="EMBL/GenBank/DDBJ databases">
        <authorList>
            <person name="Amaro Gonzalez C."/>
        </authorList>
    </citation>
    <scope>NUCLEOTIDE SEQUENCE</scope>
</reference>
<dbReference type="EMBL" id="GBXM01070216">
    <property type="protein sequence ID" value="JAH38361.1"/>
    <property type="molecule type" value="Transcribed_RNA"/>
</dbReference>
<protein>
    <submittedName>
        <fullName evidence="1">Uncharacterized protein</fullName>
    </submittedName>
</protein>
<name>A0A0E9SAR8_ANGAN</name>
<dbReference type="EMBL" id="GBXM01065252">
    <property type="protein sequence ID" value="JAH43325.1"/>
    <property type="molecule type" value="Transcribed_RNA"/>
</dbReference>
<evidence type="ECO:0000313" key="1">
    <source>
        <dbReference type="EMBL" id="JAH38361.1"/>
    </source>
</evidence>